<name>A0A226WW18_CABSO</name>
<reference evidence="2" key="1">
    <citation type="submission" date="2017-01" db="EMBL/GenBank/DDBJ databases">
        <title>Genome Analysis of Deinococcus marmoris KOPRI26562.</title>
        <authorList>
            <person name="Kim J.H."/>
            <person name="Oh H.-M."/>
        </authorList>
    </citation>
    <scope>NUCLEOTIDE SEQUENCE [LARGE SCALE GENOMIC DNA]</scope>
    <source>
        <strain evidence="2">PAMC 26633</strain>
    </source>
</reference>
<accession>A0A226WW18</accession>
<gene>
    <name evidence="1" type="ORF">BSU04_27445</name>
</gene>
<dbReference type="AlphaFoldDB" id="A0A226WW18"/>
<organism evidence="1 2">
    <name type="scientific">Caballeronia sordidicola</name>
    <name type="common">Burkholderia sordidicola</name>
    <dbReference type="NCBI Taxonomy" id="196367"/>
    <lineage>
        <taxon>Bacteria</taxon>
        <taxon>Pseudomonadati</taxon>
        <taxon>Pseudomonadota</taxon>
        <taxon>Betaproteobacteria</taxon>
        <taxon>Burkholderiales</taxon>
        <taxon>Burkholderiaceae</taxon>
        <taxon>Caballeronia</taxon>
    </lineage>
</organism>
<dbReference type="EMBL" id="MTHB01000184">
    <property type="protein sequence ID" value="OXC75313.1"/>
    <property type="molecule type" value="Genomic_DNA"/>
</dbReference>
<evidence type="ECO:0000313" key="2">
    <source>
        <dbReference type="Proteomes" id="UP000214720"/>
    </source>
</evidence>
<comment type="caution">
    <text evidence="1">The sequence shown here is derived from an EMBL/GenBank/DDBJ whole genome shotgun (WGS) entry which is preliminary data.</text>
</comment>
<sequence length="73" mass="8119">MDNLNTHTAAALYETFPSSQAKDDETYQPVDRFINGNYPAVQASIQPNLPRSPPVHSMFALFPVEAGRYDPHA</sequence>
<protein>
    <submittedName>
        <fullName evidence="1">Uncharacterized protein</fullName>
    </submittedName>
</protein>
<dbReference type="Proteomes" id="UP000214720">
    <property type="component" value="Unassembled WGS sequence"/>
</dbReference>
<evidence type="ECO:0000313" key="1">
    <source>
        <dbReference type="EMBL" id="OXC75313.1"/>
    </source>
</evidence>
<proteinExistence type="predicted"/>